<dbReference type="EMBL" id="ML119051">
    <property type="protein sequence ID" value="ROT42062.1"/>
    <property type="molecule type" value="Genomic_DNA"/>
</dbReference>
<protein>
    <recommendedName>
        <fullName evidence="3">CBM1 domain-containing protein</fullName>
    </recommendedName>
</protein>
<feature type="domain" description="CBM1" evidence="3">
    <location>
        <begin position="153"/>
        <end position="188"/>
    </location>
</feature>
<dbReference type="AlphaFoldDB" id="A0A3N2Q5N2"/>
<dbReference type="RefSeq" id="XP_028469868.1">
    <property type="nucleotide sequence ID" value="XM_028613695.1"/>
</dbReference>
<dbReference type="GeneID" id="39582173"/>
<dbReference type="Proteomes" id="UP000272025">
    <property type="component" value="Unassembled WGS sequence"/>
</dbReference>
<feature type="region of interest" description="Disordered" evidence="2">
    <location>
        <begin position="188"/>
        <end position="243"/>
    </location>
</feature>
<keyword evidence="5" id="KW-1185">Reference proteome</keyword>
<dbReference type="GO" id="GO:0005975">
    <property type="term" value="P:carbohydrate metabolic process"/>
    <property type="evidence" value="ECO:0007669"/>
    <property type="project" value="InterPro"/>
</dbReference>
<dbReference type="InterPro" id="IPR035971">
    <property type="entry name" value="CBD_sf"/>
</dbReference>
<feature type="compositionally biased region" description="Pro residues" evidence="2">
    <location>
        <begin position="128"/>
        <end position="139"/>
    </location>
</feature>
<dbReference type="SMART" id="SM00236">
    <property type="entry name" value="fCBD"/>
    <property type="match status" value="1"/>
</dbReference>
<evidence type="ECO:0000313" key="4">
    <source>
        <dbReference type="EMBL" id="ROT42062.1"/>
    </source>
</evidence>
<evidence type="ECO:0000313" key="5">
    <source>
        <dbReference type="Proteomes" id="UP000272025"/>
    </source>
</evidence>
<evidence type="ECO:0000256" key="1">
    <source>
        <dbReference type="ARBA" id="ARBA00022729"/>
    </source>
</evidence>
<feature type="compositionally biased region" description="Pro residues" evidence="2">
    <location>
        <begin position="209"/>
        <end position="243"/>
    </location>
</feature>
<dbReference type="SUPFAM" id="SSF57180">
    <property type="entry name" value="Cellulose-binding domain"/>
    <property type="match status" value="1"/>
</dbReference>
<evidence type="ECO:0000259" key="3">
    <source>
        <dbReference type="PROSITE" id="PS51164"/>
    </source>
</evidence>
<feature type="region of interest" description="Disordered" evidence="2">
    <location>
        <begin position="114"/>
        <end position="157"/>
    </location>
</feature>
<dbReference type="GO" id="GO:0005576">
    <property type="term" value="C:extracellular region"/>
    <property type="evidence" value="ECO:0007669"/>
    <property type="project" value="InterPro"/>
</dbReference>
<evidence type="ECO:0000256" key="2">
    <source>
        <dbReference type="SAM" id="MobiDB-lite"/>
    </source>
</evidence>
<dbReference type="InterPro" id="IPR000254">
    <property type="entry name" value="CBD"/>
</dbReference>
<accession>A0A3N2Q5N2</accession>
<dbReference type="STRING" id="1314773.A0A3N2Q5N2"/>
<proteinExistence type="predicted"/>
<dbReference type="PROSITE" id="PS00562">
    <property type="entry name" value="CBM1_1"/>
    <property type="match status" value="1"/>
</dbReference>
<dbReference type="PROSITE" id="PS51164">
    <property type="entry name" value="CBM1_2"/>
    <property type="match status" value="1"/>
</dbReference>
<organism evidence="4 5">
    <name type="scientific">Sodiomyces alkalinus (strain CBS 110278 / VKM F-3762 / F11)</name>
    <name type="common">Alkaliphilic filamentous fungus</name>
    <dbReference type="NCBI Taxonomy" id="1314773"/>
    <lineage>
        <taxon>Eukaryota</taxon>
        <taxon>Fungi</taxon>
        <taxon>Dikarya</taxon>
        <taxon>Ascomycota</taxon>
        <taxon>Pezizomycotina</taxon>
        <taxon>Sordariomycetes</taxon>
        <taxon>Hypocreomycetidae</taxon>
        <taxon>Glomerellales</taxon>
        <taxon>Plectosphaerellaceae</taxon>
        <taxon>Sodiomyces</taxon>
    </lineage>
</organism>
<gene>
    <name evidence="4" type="ORF">SODALDRAFT_354179</name>
</gene>
<reference evidence="4 5" key="1">
    <citation type="journal article" date="2018" name="Mol. Ecol.">
        <title>The obligate alkalophilic soda-lake fungus Sodiomyces alkalinus has shifted to a protein diet.</title>
        <authorList>
            <person name="Grum-Grzhimaylo A.A."/>
            <person name="Falkoski D.L."/>
            <person name="van den Heuvel J."/>
            <person name="Valero-Jimenez C.A."/>
            <person name="Min B."/>
            <person name="Choi I.G."/>
            <person name="Lipzen A."/>
            <person name="Daum C.G."/>
            <person name="Aanen D.K."/>
            <person name="Tsang A."/>
            <person name="Henrissat B."/>
            <person name="Bilanenko E.N."/>
            <person name="de Vries R.P."/>
            <person name="van Kan J.A.L."/>
            <person name="Grigoriev I.V."/>
            <person name="Debets A.J.M."/>
        </authorList>
    </citation>
    <scope>NUCLEOTIDE SEQUENCE [LARGE SCALE GENOMIC DNA]</scope>
    <source>
        <strain evidence="4 5">F11</strain>
    </source>
</reference>
<dbReference type="GO" id="GO:0030248">
    <property type="term" value="F:cellulose binding"/>
    <property type="evidence" value="ECO:0007669"/>
    <property type="project" value="InterPro"/>
</dbReference>
<dbReference type="OrthoDB" id="5245611at2759"/>
<name>A0A3N2Q5N2_SODAK</name>
<dbReference type="Pfam" id="PF00734">
    <property type="entry name" value="CBM_1"/>
    <property type="match status" value="1"/>
</dbReference>
<keyword evidence="1" id="KW-0732">Signal</keyword>
<sequence length="340" mass="37774">MRSQSRPRARLINPKDVYIDIFPPALFFRDDHNRERGKCRHSHRINWVYGPPLPGVLGVTDLNKLQLPFTESTPTKSPTQVFRHPSVRMGNFKATLLITAFAASAGVQGRAAGWNRRQVEPSESLPGIPEPTLPLPPIPTTDVPDPGNPGNPGQAQLYEQCGGIEHDGPTECAEGTCVVINEYYHQCLPDDEGQPPQQPPEQPPREPPEQPQPPQETEVPFPPEFPPSEFPPGFPQPTQAPVPPQLAIVGNRRLDAIGHGATQSLPLDVVLKTAHSASLTGRNLLPLTDRMVTRQLVQQRGYLDISWDSTPEMLLQDDESWLRGTARWGQQQRQHYDAMS</sequence>